<dbReference type="PROSITE" id="PS50931">
    <property type="entry name" value="HTH_LYSR"/>
    <property type="match status" value="1"/>
</dbReference>
<dbReference type="AlphaFoldDB" id="A0AAU8BT67"/>
<feature type="domain" description="HTH lysR-type" evidence="5">
    <location>
        <begin position="10"/>
        <end position="65"/>
    </location>
</feature>
<dbReference type="EMBL" id="CP115922">
    <property type="protein sequence ID" value="XCD19162.1"/>
    <property type="molecule type" value="Genomic_DNA"/>
</dbReference>
<dbReference type="InterPro" id="IPR058163">
    <property type="entry name" value="LysR-type_TF_proteobact-type"/>
</dbReference>
<dbReference type="SUPFAM" id="SSF53850">
    <property type="entry name" value="Periplasmic binding protein-like II"/>
    <property type="match status" value="1"/>
</dbReference>
<dbReference type="CDD" id="cd08422">
    <property type="entry name" value="PBP2_CrgA_like"/>
    <property type="match status" value="1"/>
</dbReference>
<protein>
    <submittedName>
        <fullName evidence="6">LysR family transcriptional regulator</fullName>
    </submittedName>
</protein>
<keyword evidence="3" id="KW-0238">DNA-binding</keyword>
<dbReference type="InterPro" id="IPR036388">
    <property type="entry name" value="WH-like_DNA-bd_sf"/>
</dbReference>
<sequence>MDKSKLIGLLHEMAVFVEVIEQGGFAKAAKVLGCAPSSVSRTIHRLEASLNEKLIERSTRHMALTPVGKKVHMHCLEMLGSAKNAVFAAQSEQEDICGSLRVAAPKALSRQVLMPIVLDFAEAYPNVDLHFKVADHFIDPMSDEVDVLIQITNSPKENLVATSLGQCRLILCASPAYVERIGMPSHPDKLSEHNCLCLGENPRDKIWSFSSNRHSTTVDVKGSFAVNHSEIRREAVLRGLGVSVFPEFAVQSYIDNGTLVPLLADWHVSGNYQGKIIAQYVQSKYIPRQLRAFVDYVKSGLDNNRHLKLEPIKAFSMMD</sequence>
<organism evidence="6">
    <name type="scientific">Vibrio chaetopteri</name>
    <dbReference type="NCBI Taxonomy" id="3016528"/>
    <lineage>
        <taxon>Bacteria</taxon>
        <taxon>Pseudomonadati</taxon>
        <taxon>Pseudomonadota</taxon>
        <taxon>Gammaproteobacteria</taxon>
        <taxon>Vibrionales</taxon>
        <taxon>Vibrionaceae</taxon>
        <taxon>Vibrio</taxon>
    </lineage>
</organism>
<dbReference type="Pfam" id="PF03466">
    <property type="entry name" value="LysR_substrate"/>
    <property type="match status" value="1"/>
</dbReference>
<dbReference type="InterPro" id="IPR000847">
    <property type="entry name" value="LysR_HTH_N"/>
</dbReference>
<evidence type="ECO:0000259" key="5">
    <source>
        <dbReference type="PROSITE" id="PS50931"/>
    </source>
</evidence>
<evidence type="ECO:0000256" key="2">
    <source>
        <dbReference type="ARBA" id="ARBA00023015"/>
    </source>
</evidence>
<keyword evidence="6" id="KW-0614">Plasmid</keyword>
<name>A0AAU8BT67_9VIBR</name>
<dbReference type="InterPro" id="IPR036390">
    <property type="entry name" value="WH_DNA-bd_sf"/>
</dbReference>
<gene>
    <name evidence="6" type="ORF">PG915_24825</name>
</gene>
<dbReference type="SUPFAM" id="SSF46785">
    <property type="entry name" value="Winged helix' DNA-binding domain"/>
    <property type="match status" value="1"/>
</dbReference>
<evidence type="ECO:0000256" key="3">
    <source>
        <dbReference type="ARBA" id="ARBA00023125"/>
    </source>
</evidence>
<evidence type="ECO:0000313" key="6">
    <source>
        <dbReference type="EMBL" id="XCD19162.1"/>
    </source>
</evidence>
<accession>A0AAU8BT67</accession>
<dbReference type="PANTHER" id="PTHR30537:SF5">
    <property type="entry name" value="HTH-TYPE TRANSCRIPTIONAL ACTIVATOR TTDR-RELATED"/>
    <property type="match status" value="1"/>
</dbReference>
<dbReference type="GO" id="GO:0003700">
    <property type="term" value="F:DNA-binding transcription factor activity"/>
    <property type="evidence" value="ECO:0007669"/>
    <property type="project" value="InterPro"/>
</dbReference>
<comment type="similarity">
    <text evidence="1">Belongs to the LysR transcriptional regulatory family.</text>
</comment>
<keyword evidence="2" id="KW-0805">Transcription regulation</keyword>
<keyword evidence="4" id="KW-0804">Transcription</keyword>
<dbReference type="RefSeq" id="WP_353500286.1">
    <property type="nucleotide sequence ID" value="NZ_CP115922.1"/>
</dbReference>
<reference evidence="6" key="1">
    <citation type="submission" date="2023-01" db="EMBL/GenBank/DDBJ databases">
        <title>Vibrio sp. CB1-14 genome sequencing.</title>
        <authorList>
            <person name="Otstavnykh N."/>
            <person name="Isaeva M."/>
            <person name="Meleshko D."/>
        </authorList>
    </citation>
    <scope>NUCLEOTIDE SEQUENCE</scope>
    <source>
        <strain evidence="6">CB1-14</strain>
        <plasmid evidence="6">p1</plasmid>
    </source>
</reference>
<dbReference type="Gene3D" id="3.40.190.290">
    <property type="match status" value="1"/>
</dbReference>
<evidence type="ECO:0000256" key="4">
    <source>
        <dbReference type="ARBA" id="ARBA00023163"/>
    </source>
</evidence>
<dbReference type="GO" id="GO:0043565">
    <property type="term" value="F:sequence-specific DNA binding"/>
    <property type="evidence" value="ECO:0007669"/>
    <property type="project" value="TreeGrafter"/>
</dbReference>
<evidence type="ECO:0000256" key="1">
    <source>
        <dbReference type="ARBA" id="ARBA00009437"/>
    </source>
</evidence>
<proteinExistence type="inferred from homology"/>
<dbReference type="GO" id="GO:0006351">
    <property type="term" value="P:DNA-templated transcription"/>
    <property type="evidence" value="ECO:0007669"/>
    <property type="project" value="TreeGrafter"/>
</dbReference>
<dbReference type="KEGG" id="vck:PG915_24825"/>
<geneLocation type="plasmid" evidence="6">
    <name>p1</name>
</geneLocation>
<dbReference type="FunFam" id="1.10.10.10:FF:000001">
    <property type="entry name" value="LysR family transcriptional regulator"/>
    <property type="match status" value="1"/>
</dbReference>
<dbReference type="Gene3D" id="1.10.10.10">
    <property type="entry name" value="Winged helix-like DNA-binding domain superfamily/Winged helix DNA-binding domain"/>
    <property type="match status" value="1"/>
</dbReference>
<dbReference type="Pfam" id="PF00126">
    <property type="entry name" value="HTH_1"/>
    <property type="match status" value="1"/>
</dbReference>
<dbReference type="PANTHER" id="PTHR30537">
    <property type="entry name" value="HTH-TYPE TRANSCRIPTIONAL REGULATOR"/>
    <property type="match status" value="1"/>
</dbReference>
<dbReference type="InterPro" id="IPR005119">
    <property type="entry name" value="LysR_subst-bd"/>
</dbReference>